<evidence type="ECO:0000313" key="5">
    <source>
        <dbReference type="Proteomes" id="UP000594454"/>
    </source>
</evidence>
<keyword evidence="5" id="KW-1185">Reference proteome</keyword>
<sequence>MIDPSQTEETRLSSVQLRKDGTLPRLFIYNNKPRVKSPLHLKKVMRYQTSPVLGSPRLNRVRGNKPKPCAAKTTTTSLKLVKPIRKSKFAISSKRIPIESKAAEIYPSFGGKEHDTVENADFQQEDITCNDGYHFSSDLEMCYKDDVYLQPSSVQESVVSPRGKTTIHFVTSLFPNVPPFLSFSTHTDKRPPMSPYLYKVLKWKLTNVMPKLIRRVLISSGFRLLKKTNDWMGIWSKHMKSTSFKTVRSYQKFNHIPGSFKIGRKDSCWRNLQAQMIKHGNKEFGFMPKTYIIPQDLNLLKRSWPKYSQRNFKWIIKPPASARGTGIKVINRWAQIPKRKSVIVQRYIEKPFLINGSKFDLRLYVLVTSINPLRVYLYQDGLVRFASVKYSERADSLNDRYMHLTNYSINKLSSTYSQNEDVNACEGHKWTIQSLWSYLKSRRIDTIKLWDVLRNLILRTLLAGENSINAMFKLNVESKYNCFELFGFDVILDSELVPWLLEVNISPSLHSELPLDLHVKGPLIQAVLNTALYNVPPKLSLEHQKLVLAEEGLSGRLCYDKRIYITYLSREEKLKHNQFTRVVSDNRKDYLNAILENLTPDDVRCLIVAEDELQRSAPLERIFPGQQTHTYLKYTELPRYYNRLLDAWEHKYHHNRYEGILLLQELCRQKVHLEIPAAT</sequence>
<dbReference type="GO" id="GO:0005524">
    <property type="term" value="F:ATP binding"/>
    <property type="evidence" value="ECO:0007669"/>
    <property type="project" value="UniProtKB-KW"/>
</dbReference>
<accession>A0A7R8UDB5</accession>
<keyword evidence="2" id="KW-0547">Nucleotide-binding</keyword>
<evidence type="ECO:0000256" key="1">
    <source>
        <dbReference type="ARBA" id="ARBA00022598"/>
    </source>
</evidence>
<dbReference type="Gene3D" id="3.30.470.20">
    <property type="entry name" value="ATP-grasp fold, B domain"/>
    <property type="match status" value="1"/>
</dbReference>
<evidence type="ECO:0000256" key="3">
    <source>
        <dbReference type="ARBA" id="ARBA00022840"/>
    </source>
</evidence>
<dbReference type="Proteomes" id="UP000594454">
    <property type="component" value="Chromosome 1"/>
</dbReference>
<dbReference type="PANTHER" id="PTHR12241:SF162">
    <property type="entry name" value="TUBULIN MONOGLUTAMYLASE TTLL4"/>
    <property type="match status" value="1"/>
</dbReference>
<dbReference type="AlphaFoldDB" id="A0A7R8UDB5"/>
<dbReference type="InParanoid" id="A0A7R8UDB5"/>
<dbReference type="OrthoDB" id="202825at2759"/>
<dbReference type="FunCoup" id="A0A7R8UDB5">
    <property type="interactions" value="532"/>
</dbReference>
<evidence type="ECO:0000313" key="4">
    <source>
        <dbReference type="EMBL" id="CAD7078685.1"/>
    </source>
</evidence>
<dbReference type="InterPro" id="IPR004344">
    <property type="entry name" value="TTL/TTLL_fam"/>
</dbReference>
<keyword evidence="1" id="KW-0436">Ligase</keyword>
<evidence type="ECO:0008006" key="6">
    <source>
        <dbReference type="Google" id="ProtNLM"/>
    </source>
</evidence>
<reference evidence="4 5" key="1">
    <citation type="submission" date="2020-11" db="EMBL/GenBank/DDBJ databases">
        <authorList>
            <person name="Wallbank WR R."/>
            <person name="Pardo Diaz C."/>
            <person name="Kozak K."/>
            <person name="Martin S."/>
            <person name="Jiggins C."/>
            <person name="Moest M."/>
            <person name="Warren A I."/>
            <person name="Generalovic N T."/>
            <person name="Byers J.R.P. K."/>
            <person name="Montejo-Kovacevich G."/>
            <person name="Yen C E."/>
        </authorList>
    </citation>
    <scope>NUCLEOTIDE SEQUENCE [LARGE SCALE GENOMIC DNA]</scope>
</reference>
<proteinExistence type="predicted"/>
<name>A0A7R8UDB5_HERIL</name>
<keyword evidence="3" id="KW-0067">ATP-binding</keyword>
<dbReference type="GO" id="GO:0015631">
    <property type="term" value="F:tubulin binding"/>
    <property type="evidence" value="ECO:0007669"/>
    <property type="project" value="TreeGrafter"/>
</dbReference>
<dbReference type="Pfam" id="PF03133">
    <property type="entry name" value="TTL"/>
    <property type="match status" value="1"/>
</dbReference>
<dbReference type="EMBL" id="LR899009">
    <property type="protein sequence ID" value="CAD7078685.1"/>
    <property type="molecule type" value="Genomic_DNA"/>
</dbReference>
<protein>
    <recommendedName>
        <fullName evidence="6">Tubulin polyglutamylase TTLL4</fullName>
    </recommendedName>
</protein>
<dbReference type="PANTHER" id="PTHR12241">
    <property type="entry name" value="TUBULIN POLYGLUTAMYLASE"/>
    <property type="match status" value="1"/>
</dbReference>
<organism evidence="4 5">
    <name type="scientific">Hermetia illucens</name>
    <name type="common">Black soldier fly</name>
    <dbReference type="NCBI Taxonomy" id="343691"/>
    <lineage>
        <taxon>Eukaryota</taxon>
        <taxon>Metazoa</taxon>
        <taxon>Ecdysozoa</taxon>
        <taxon>Arthropoda</taxon>
        <taxon>Hexapoda</taxon>
        <taxon>Insecta</taxon>
        <taxon>Pterygota</taxon>
        <taxon>Neoptera</taxon>
        <taxon>Endopterygota</taxon>
        <taxon>Diptera</taxon>
        <taxon>Brachycera</taxon>
        <taxon>Stratiomyomorpha</taxon>
        <taxon>Stratiomyidae</taxon>
        <taxon>Hermetiinae</taxon>
        <taxon>Hermetia</taxon>
    </lineage>
</organism>
<dbReference type="GO" id="GO:0000226">
    <property type="term" value="P:microtubule cytoskeleton organization"/>
    <property type="evidence" value="ECO:0007669"/>
    <property type="project" value="TreeGrafter"/>
</dbReference>
<gene>
    <name evidence="4" type="ORF">HERILL_LOCUS1940</name>
</gene>
<dbReference type="GO" id="GO:0036064">
    <property type="term" value="C:ciliary basal body"/>
    <property type="evidence" value="ECO:0007669"/>
    <property type="project" value="TreeGrafter"/>
</dbReference>
<dbReference type="GO" id="GO:0070740">
    <property type="term" value="F:tubulin-glutamic acid ligase activity"/>
    <property type="evidence" value="ECO:0007669"/>
    <property type="project" value="TreeGrafter"/>
</dbReference>
<dbReference type="PROSITE" id="PS51221">
    <property type="entry name" value="TTL"/>
    <property type="match status" value="1"/>
</dbReference>
<dbReference type="SUPFAM" id="SSF56059">
    <property type="entry name" value="Glutathione synthetase ATP-binding domain-like"/>
    <property type="match status" value="1"/>
</dbReference>
<evidence type="ECO:0000256" key="2">
    <source>
        <dbReference type="ARBA" id="ARBA00022741"/>
    </source>
</evidence>